<dbReference type="WBParaSite" id="jg21101">
    <property type="protein sequence ID" value="jg21101"/>
    <property type="gene ID" value="jg21101"/>
</dbReference>
<evidence type="ECO:0000256" key="1">
    <source>
        <dbReference type="SAM" id="MobiDB-lite"/>
    </source>
</evidence>
<dbReference type="AlphaFoldDB" id="A0A915DL09"/>
<name>A0A915DL09_9BILA</name>
<feature type="region of interest" description="Disordered" evidence="1">
    <location>
        <begin position="1"/>
        <end position="70"/>
    </location>
</feature>
<keyword evidence="2" id="KW-1185">Reference proteome</keyword>
<evidence type="ECO:0000313" key="2">
    <source>
        <dbReference type="Proteomes" id="UP000887574"/>
    </source>
</evidence>
<feature type="compositionally biased region" description="Pro residues" evidence="1">
    <location>
        <begin position="58"/>
        <end position="69"/>
    </location>
</feature>
<sequence>MEMSRFGKVHPVCERRRGNRSGSTGDEFGQRKVRFKEPKGIIKHSQSRQKSRYTEEPPVQPPPVAPPPVYIVNPAVDYRDQMYRDMSRQNFYPRHKSRSMSSANRFGSPDPNVQCYKCGGKGHYAKKRFSTQSSEENVASLDKGLISPTLTGQGASDQAYQMAHEYTYPANPANTLKSLHRNLPL</sequence>
<evidence type="ECO:0000313" key="3">
    <source>
        <dbReference type="WBParaSite" id="jg21101"/>
    </source>
</evidence>
<feature type="compositionally biased region" description="Basic residues" evidence="1">
    <location>
        <begin position="41"/>
        <end position="51"/>
    </location>
</feature>
<protein>
    <submittedName>
        <fullName evidence="3">CCHC-type domain-containing protein</fullName>
    </submittedName>
</protein>
<reference evidence="3" key="1">
    <citation type="submission" date="2022-11" db="UniProtKB">
        <authorList>
            <consortium name="WormBaseParasite"/>
        </authorList>
    </citation>
    <scope>IDENTIFICATION</scope>
</reference>
<accession>A0A915DL09</accession>
<dbReference type="Proteomes" id="UP000887574">
    <property type="component" value="Unplaced"/>
</dbReference>
<proteinExistence type="predicted"/>
<organism evidence="2 3">
    <name type="scientific">Ditylenchus dipsaci</name>
    <dbReference type="NCBI Taxonomy" id="166011"/>
    <lineage>
        <taxon>Eukaryota</taxon>
        <taxon>Metazoa</taxon>
        <taxon>Ecdysozoa</taxon>
        <taxon>Nematoda</taxon>
        <taxon>Chromadorea</taxon>
        <taxon>Rhabditida</taxon>
        <taxon>Tylenchina</taxon>
        <taxon>Tylenchomorpha</taxon>
        <taxon>Sphaerularioidea</taxon>
        <taxon>Anguinidae</taxon>
        <taxon>Anguininae</taxon>
        <taxon>Ditylenchus</taxon>
    </lineage>
</organism>